<dbReference type="Proteomes" id="UP000255102">
    <property type="component" value="Unassembled WGS sequence"/>
</dbReference>
<gene>
    <name evidence="1" type="ORF">NCTC11227_01080</name>
</gene>
<proteinExistence type="predicted"/>
<reference evidence="1 2" key="1">
    <citation type="submission" date="2018-06" db="EMBL/GenBank/DDBJ databases">
        <authorList>
            <consortium name="Pathogen Informatics"/>
            <person name="Doyle S."/>
        </authorList>
    </citation>
    <scope>NUCLEOTIDE SEQUENCE [LARGE SCALE GENOMIC DNA]</scope>
    <source>
        <strain evidence="1 2">NCTC11227</strain>
    </source>
</reference>
<name>A0A378PJZ6_9GAMM</name>
<evidence type="ECO:0000313" key="1">
    <source>
        <dbReference type="EMBL" id="STY87081.1"/>
    </source>
</evidence>
<organism evidence="1 2">
    <name type="scientific">Moraxella ovis</name>
    <dbReference type="NCBI Taxonomy" id="29433"/>
    <lineage>
        <taxon>Bacteria</taxon>
        <taxon>Pseudomonadati</taxon>
        <taxon>Pseudomonadota</taxon>
        <taxon>Gammaproteobacteria</taxon>
        <taxon>Moraxellales</taxon>
        <taxon>Moraxellaceae</taxon>
        <taxon>Moraxella</taxon>
    </lineage>
</organism>
<protein>
    <submittedName>
        <fullName evidence="1">Uncharacterized protein</fullName>
    </submittedName>
</protein>
<evidence type="ECO:0000313" key="2">
    <source>
        <dbReference type="Proteomes" id="UP000255102"/>
    </source>
</evidence>
<dbReference type="AlphaFoldDB" id="A0A378PJZ6"/>
<sequence length="62" mass="7398">MMHFYDLKPYEPVEAYCMDCNSFHLTYDDVSGNNDFPIASCPQCEANWNEYLNLIKENFNEY</sequence>
<accession>A0A378PJZ6</accession>
<dbReference type="EMBL" id="UGPW01000001">
    <property type="protein sequence ID" value="STY87081.1"/>
    <property type="molecule type" value="Genomic_DNA"/>
</dbReference>